<dbReference type="AlphaFoldDB" id="A0A8H7QT11"/>
<dbReference type="Gene3D" id="3.90.70.80">
    <property type="match status" value="1"/>
</dbReference>
<keyword evidence="2" id="KW-1185">Reference proteome</keyword>
<dbReference type="EMBL" id="JAEPRD010000132">
    <property type="protein sequence ID" value="KAG2197218.1"/>
    <property type="molecule type" value="Genomic_DNA"/>
</dbReference>
<reference evidence="1" key="1">
    <citation type="submission" date="2020-12" db="EMBL/GenBank/DDBJ databases">
        <title>Metabolic potential, ecology and presence of endohyphal bacteria is reflected in genomic diversity of Mucoromycotina.</title>
        <authorList>
            <person name="Muszewska A."/>
            <person name="Okrasinska A."/>
            <person name="Steczkiewicz K."/>
            <person name="Drgas O."/>
            <person name="Orlowska M."/>
            <person name="Perlinska-Lenart U."/>
            <person name="Aleksandrzak-Piekarczyk T."/>
            <person name="Szatraj K."/>
            <person name="Zielenkiewicz U."/>
            <person name="Pilsyk S."/>
            <person name="Malc E."/>
            <person name="Mieczkowski P."/>
            <person name="Kruszewska J.S."/>
            <person name="Biernat P."/>
            <person name="Pawlowska J."/>
        </authorList>
    </citation>
    <scope>NUCLEOTIDE SEQUENCE</scope>
    <source>
        <strain evidence="1">WA0000017839</strain>
    </source>
</reference>
<dbReference type="OrthoDB" id="2379842at2759"/>
<evidence type="ECO:0008006" key="3">
    <source>
        <dbReference type="Google" id="ProtNLM"/>
    </source>
</evidence>
<organism evidence="1 2">
    <name type="scientific">Mucor saturninus</name>
    <dbReference type="NCBI Taxonomy" id="64648"/>
    <lineage>
        <taxon>Eukaryota</taxon>
        <taxon>Fungi</taxon>
        <taxon>Fungi incertae sedis</taxon>
        <taxon>Mucoromycota</taxon>
        <taxon>Mucoromycotina</taxon>
        <taxon>Mucoromycetes</taxon>
        <taxon>Mucorales</taxon>
        <taxon>Mucorineae</taxon>
        <taxon>Mucoraceae</taxon>
        <taxon>Mucor</taxon>
    </lineage>
</organism>
<sequence>MIYQRLTMIAERPRKPVRLSALKKDHAKKTASNLAIHKVELENDDDEEVLDVKGLKREADEWVGMPERTKRREIDLAEENESFSKLRLSIEKSNVKAVYNPVGDGYCGFRAIAFLHYGDENKFQLVKKDMMLALEKNKEYHANILGQSVVKLKITISTGLKDATEPAIWFKSPGCAPVVADAYNIPVCVYNCPLDTSRLDNPLMFLPGSMPVRPKVKVQPYLLQNIENKHWLALKFGHLQTKYPPVTHLYFNIDDSYETLFKTTWSLFGQFPKFRSSDKPKGEPEMIQLLD</sequence>
<evidence type="ECO:0000313" key="2">
    <source>
        <dbReference type="Proteomes" id="UP000603453"/>
    </source>
</evidence>
<accession>A0A8H7QT11</accession>
<dbReference type="CDD" id="cd22744">
    <property type="entry name" value="OTU"/>
    <property type="match status" value="1"/>
</dbReference>
<proteinExistence type="predicted"/>
<dbReference type="Proteomes" id="UP000603453">
    <property type="component" value="Unassembled WGS sequence"/>
</dbReference>
<name>A0A8H7QT11_9FUNG</name>
<evidence type="ECO:0000313" key="1">
    <source>
        <dbReference type="EMBL" id="KAG2197218.1"/>
    </source>
</evidence>
<protein>
    <recommendedName>
        <fullName evidence="3">OTU domain-containing protein</fullName>
    </recommendedName>
</protein>
<gene>
    <name evidence="1" type="ORF">INT47_003593</name>
</gene>
<comment type="caution">
    <text evidence="1">The sequence shown here is derived from an EMBL/GenBank/DDBJ whole genome shotgun (WGS) entry which is preliminary data.</text>
</comment>